<dbReference type="Proteomes" id="UP000037397">
    <property type="component" value="Unassembled WGS sequence"/>
</dbReference>
<evidence type="ECO:0000256" key="1">
    <source>
        <dbReference type="ARBA" id="ARBA00022988"/>
    </source>
</evidence>
<dbReference type="GO" id="GO:0016151">
    <property type="term" value="F:nickel cation binding"/>
    <property type="evidence" value="ECO:0007669"/>
    <property type="project" value="InterPro"/>
</dbReference>
<comment type="caution">
    <text evidence="3">The sequence shown here is derived from an EMBL/GenBank/DDBJ whole genome shotgun (WGS) entry which is preliminary data.</text>
</comment>
<dbReference type="AlphaFoldDB" id="A0A0L6CEJ8"/>
<keyword evidence="2" id="KW-0143">Chaperone</keyword>
<accession>A0A0L6CEJ8</accession>
<dbReference type="PANTHER" id="PTHR33620">
    <property type="entry name" value="UREASE ACCESSORY PROTEIN F"/>
    <property type="match status" value="1"/>
</dbReference>
<proteinExistence type="predicted"/>
<gene>
    <name evidence="3" type="ORF">VV01_02730</name>
</gene>
<keyword evidence="4" id="KW-1185">Reference proteome</keyword>
<dbReference type="InterPro" id="IPR038277">
    <property type="entry name" value="UreF_sf"/>
</dbReference>
<dbReference type="STRING" id="1631356.VV01_02730"/>
<dbReference type="Gene3D" id="1.10.4190.10">
    <property type="entry name" value="Urease accessory protein UreF"/>
    <property type="match status" value="1"/>
</dbReference>
<evidence type="ECO:0000256" key="2">
    <source>
        <dbReference type="ARBA" id="ARBA00023186"/>
    </source>
</evidence>
<reference evidence="4" key="1">
    <citation type="submission" date="2015-03" db="EMBL/GenBank/DDBJ databases">
        <title>Luteipulveratus halotolerans sp. nov., a novel actinobacterium (Dermacoccaceae) from Sarawak, Malaysia.</title>
        <authorList>
            <person name="Juboi H."/>
            <person name="Basik A."/>
            <person name="Shamsul S.S."/>
            <person name="Arnold P."/>
            <person name="Schmitt E.K."/>
            <person name="Sanglier J.-J."/>
            <person name="Yeo T."/>
        </authorList>
    </citation>
    <scope>NUCLEOTIDE SEQUENCE [LARGE SCALE GENOMIC DNA]</scope>
    <source>
        <strain evidence="4">C296001</strain>
    </source>
</reference>
<dbReference type="PANTHER" id="PTHR33620:SF1">
    <property type="entry name" value="UREASE ACCESSORY PROTEIN F"/>
    <property type="match status" value="1"/>
</dbReference>
<sequence length="223" mass="23803">MRRELSTATADLGVLLLADARLPTGGHTQSGGLEPALLAGLPEADVPAYLRTRLRTATTVDAATAVVALHALRTGEPLERVTDAWAARTPSEVVRAAAIEVGRGYLRLLARLDGGSQPRATEHRPRPVAVALLAHHLGIDPPALARLICHDDLQTVGAAALKLVPLDPAEPVTWTLQLAAEVDDVVRRVAELTEPDDIPAPAAPALELWQHAHHHAPRRLFRA</sequence>
<organism evidence="3 4">
    <name type="scientific">Luteipulveratus halotolerans</name>
    <dbReference type="NCBI Taxonomy" id="1631356"/>
    <lineage>
        <taxon>Bacteria</taxon>
        <taxon>Bacillati</taxon>
        <taxon>Actinomycetota</taxon>
        <taxon>Actinomycetes</taxon>
        <taxon>Micrococcales</taxon>
        <taxon>Dermacoccaceae</taxon>
        <taxon>Luteipulveratus</taxon>
    </lineage>
</organism>
<name>A0A0L6CEJ8_9MICO</name>
<keyword evidence="1" id="KW-0996">Nickel insertion</keyword>
<evidence type="ECO:0000313" key="3">
    <source>
        <dbReference type="EMBL" id="KNX36301.1"/>
    </source>
</evidence>
<protein>
    <recommendedName>
        <fullName evidence="5">Urease accessory protein UreF</fullName>
    </recommendedName>
</protein>
<dbReference type="InterPro" id="IPR002639">
    <property type="entry name" value="UreF"/>
</dbReference>
<dbReference type="PATRIC" id="fig|1631356.3.peg.480"/>
<dbReference type="EMBL" id="LAIR01000002">
    <property type="protein sequence ID" value="KNX36301.1"/>
    <property type="molecule type" value="Genomic_DNA"/>
</dbReference>
<evidence type="ECO:0008006" key="5">
    <source>
        <dbReference type="Google" id="ProtNLM"/>
    </source>
</evidence>
<dbReference type="Pfam" id="PF01730">
    <property type="entry name" value="UreF"/>
    <property type="match status" value="1"/>
</dbReference>
<evidence type="ECO:0000313" key="4">
    <source>
        <dbReference type="Proteomes" id="UP000037397"/>
    </source>
</evidence>